<evidence type="ECO:0000256" key="3">
    <source>
        <dbReference type="SAM" id="Phobius"/>
    </source>
</evidence>
<feature type="transmembrane region" description="Helical" evidence="3">
    <location>
        <begin position="35"/>
        <end position="53"/>
    </location>
</feature>
<gene>
    <name evidence="5" type="ORF">H9L16_14190</name>
</gene>
<feature type="domain" description="GGDEF" evidence="4">
    <location>
        <begin position="247"/>
        <end position="376"/>
    </location>
</feature>
<dbReference type="InterPro" id="IPR043128">
    <property type="entry name" value="Rev_trsase/Diguanyl_cyclase"/>
</dbReference>
<dbReference type="KEGG" id="tcn:H9L16_14190"/>
<dbReference type="PANTHER" id="PTHR45138">
    <property type="entry name" value="REGULATORY COMPONENTS OF SENSORY TRANSDUCTION SYSTEM"/>
    <property type="match status" value="1"/>
</dbReference>
<reference evidence="5 6" key="1">
    <citation type="submission" date="2020-08" db="EMBL/GenBank/DDBJ databases">
        <title>Genome sequence of Thermomonas carbonis KCTC 42013T.</title>
        <authorList>
            <person name="Hyun D.-W."/>
            <person name="Bae J.-W."/>
        </authorList>
    </citation>
    <scope>NUCLEOTIDE SEQUENCE [LARGE SCALE GENOMIC DNA]</scope>
    <source>
        <strain evidence="5 6">KCTC 42013</strain>
    </source>
</reference>
<dbReference type="SMART" id="SM00267">
    <property type="entry name" value="GGDEF"/>
    <property type="match status" value="1"/>
</dbReference>
<protein>
    <recommendedName>
        <fullName evidence="1">diguanylate cyclase</fullName>
        <ecNumber evidence="1">2.7.7.65</ecNumber>
    </recommendedName>
</protein>
<keyword evidence="3" id="KW-0472">Membrane</keyword>
<dbReference type="InterPro" id="IPR029787">
    <property type="entry name" value="Nucleotide_cyclase"/>
</dbReference>
<keyword evidence="3" id="KW-0812">Transmembrane</keyword>
<evidence type="ECO:0000313" key="5">
    <source>
        <dbReference type="EMBL" id="QNN69783.1"/>
    </source>
</evidence>
<dbReference type="PANTHER" id="PTHR45138:SF9">
    <property type="entry name" value="DIGUANYLATE CYCLASE DGCM-RELATED"/>
    <property type="match status" value="1"/>
</dbReference>
<feature type="transmembrane region" description="Helical" evidence="3">
    <location>
        <begin position="114"/>
        <end position="135"/>
    </location>
</feature>
<keyword evidence="6" id="KW-1185">Reference proteome</keyword>
<dbReference type="CDD" id="cd01949">
    <property type="entry name" value="GGDEF"/>
    <property type="match status" value="1"/>
</dbReference>
<organism evidence="5 6">
    <name type="scientific">Thermomonas carbonis</name>
    <dbReference type="NCBI Taxonomy" id="1463158"/>
    <lineage>
        <taxon>Bacteria</taxon>
        <taxon>Pseudomonadati</taxon>
        <taxon>Pseudomonadota</taxon>
        <taxon>Gammaproteobacteria</taxon>
        <taxon>Lysobacterales</taxon>
        <taxon>Lysobacteraceae</taxon>
        <taxon>Thermomonas</taxon>
    </lineage>
</organism>
<dbReference type="InterPro" id="IPR000160">
    <property type="entry name" value="GGDEF_dom"/>
</dbReference>
<feature type="transmembrane region" description="Helical" evidence="3">
    <location>
        <begin position="142"/>
        <end position="161"/>
    </location>
</feature>
<evidence type="ECO:0000259" key="4">
    <source>
        <dbReference type="PROSITE" id="PS50887"/>
    </source>
</evidence>
<dbReference type="Gene3D" id="3.30.70.270">
    <property type="match status" value="1"/>
</dbReference>
<sequence length="441" mass="48013">MDALTAGLALIIGQLCIALVMVGAHFAARPERATWYWSLAAVAVLVGVLMVVASSRFPILQAIGSSSLVLGAVLQYRGLQAFYKLRADASGWVIGSIACMLFFLLFAADARNHLHFILLATANLALFVMSLRVLLAGIRPRWTFAGMLTTGAVLLLISNNITRIVLAVEQEPSLSVTQSPMGIATMYLVPLGGIFLYATGLLLLYFERLVNDKHNLATHDELTGLLNRRAMVAAGEREVAVAIRHRRPLTVAFVDIDFLKRINDTYGHKAGDTAIADVARLLKQACRNLDLVGRYGGDEFCLVFPCADSDNAALVGNRLLAAIKRYSFRGQHPLSLSIGLASLPHMATNRGQAWSTEPTWRCTKPRARVAADSASPRKSRRRRRAATLPMARTTLQGNNEQGMRLLALRNDAPADCVALRGQRAQLVKQACLCPDFVSPAQ</sequence>
<dbReference type="EMBL" id="CP060719">
    <property type="protein sequence ID" value="QNN69783.1"/>
    <property type="molecule type" value="Genomic_DNA"/>
</dbReference>
<dbReference type="GO" id="GO:0052621">
    <property type="term" value="F:diguanylate cyclase activity"/>
    <property type="evidence" value="ECO:0007669"/>
    <property type="project" value="UniProtKB-EC"/>
</dbReference>
<feature type="transmembrane region" description="Helical" evidence="3">
    <location>
        <begin position="6"/>
        <end position="28"/>
    </location>
</feature>
<feature type="transmembrane region" description="Helical" evidence="3">
    <location>
        <begin position="181"/>
        <end position="206"/>
    </location>
</feature>
<dbReference type="Proteomes" id="UP000515804">
    <property type="component" value="Chromosome"/>
</dbReference>
<keyword evidence="3" id="KW-1133">Transmembrane helix</keyword>
<evidence type="ECO:0000313" key="6">
    <source>
        <dbReference type="Proteomes" id="UP000515804"/>
    </source>
</evidence>
<dbReference type="InterPro" id="IPR050469">
    <property type="entry name" value="Diguanylate_Cyclase"/>
</dbReference>
<feature type="transmembrane region" description="Helical" evidence="3">
    <location>
        <begin position="59"/>
        <end position="77"/>
    </location>
</feature>
<proteinExistence type="predicted"/>
<dbReference type="Pfam" id="PF00990">
    <property type="entry name" value="GGDEF"/>
    <property type="match status" value="1"/>
</dbReference>
<dbReference type="PROSITE" id="PS50887">
    <property type="entry name" value="GGDEF"/>
    <property type="match status" value="1"/>
</dbReference>
<evidence type="ECO:0000256" key="2">
    <source>
        <dbReference type="ARBA" id="ARBA00034247"/>
    </source>
</evidence>
<name>A0A7G9SPK8_9GAMM</name>
<dbReference type="SUPFAM" id="SSF55073">
    <property type="entry name" value="Nucleotide cyclase"/>
    <property type="match status" value="1"/>
</dbReference>
<comment type="catalytic activity">
    <reaction evidence="2">
        <text>2 GTP = 3',3'-c-di-GMP + 2 diphosphate</text>
        <dbReference type="Rhea" id="RHEA:24898"/>
        <dbReference type="ChEBI" id="CHEBI:33019"/>
        <dbReference type="ChEBI" id="CHEBI:37565"/>
        <dbReference type="ChEBI" id="CHEBI:58805"/>
        <dbReference type="EC" id="2.7.7.65"/>
    </reaction>
</comment>
<dbReference type="EC" id="2.7.7.65" evidence="1"/>
<dbReference type="NCBIfam" id="TIGR00254">
    <property type="entry name" value="GGDEF"/>
    <property type="match status" value="1"/>
</dbReference>
<dbReference type="AlphaFoldDB" id="A0A7G9SPK8"/>
<evidence type="ECO:0000256" key="1">
    <source>
        <dbReference type="ARBA" id="ARBA00012528"/>
    </source>
</evidence>
<accession>A0A7G9SPK8</accession>
<feature type="transmembrane region" description="Helical" evidence="3">
    <location>
        <begin position="89"/>
        <end position="108"/>
    </location>
</feature>
<dbReference type="RefSeq" id="WP_187552300.1">
    <property type="nucleotide sequence ID" value="NZ_CP060719.1"/>
</dbReference>